<protein>
    <submittedName>
        <fullName evidence="1">Uncharacterized protein</fullName>
    </submittedName>
</protein>
<organism evidence="1 2">
    <name type="scientific">Friedmanniella luteola</name>
    <dbReference type="NCBI Taxonomy" id="546871"/>
    <lineage>
        <taxon>Bacteria</taxon>
        <taxon>Bacillati</taxon>
        <taxon>Actinomycetota</taxon>
        <taxon>Actinomycetes</taxon>
        <taxon>Propionibacteriales</taxon>
        <taxon>Nocardioidaceae</taxon>
        <taxon>Friedmanniella</taxon>
    </lineage>
</organism>
<evidence type="ECO:0000313" key="1">
    <source>
        <dbReference type="EMBL" id="SDT35381.1"/>
    </source>
</evidence>
<dbReference type="AlphaFoldDB" id="A0A1H1ZNK0"/>
<accession>A0A1H1ZNK0</accession>
<gene>
    <name evidence="1" type="ORF">SAMN04488543_3903</name>
</gene>
<dbReference type="OrthoDB" id="5178186at2"/>
<dbReference type="InterPro" id="IPR046275">
    <property type="entry name" value="DUF6308"/>
</dbReference>
<evidence type="ECO:0000313" key="2">
    <source>
        <dbReference type="Proteomes" id="UP000199092"/>
    </source>
</evidence>
<dbReference type="Proteomes" id="UP000199092">
    <property type="component" value="Chromosome I"/>
</dbReference>
<dbReference type="EMBL" id="LT629749">
    <property type="protein sequence ID" value="SDT35381.1"/>
    <property type="molecule type" value="Genomic_DNA"/>
</dbReference>
<dbReference type="RefSeq" id="WP_091415038.1">
    <property type="nucleotide sequence ID" value="NZ_LT629749.1"/>
</dbReference>
<reference evidence="1 2" key="1">
    <citation type="submission" date="2016-10" db="EMBL/GenBank/DDBJ databases">
        <authorList>
            <person name="de Groot N.N."/>
        </authorList>
    </citation>
    <scope>NUCLEOTIDE SEQUENCE [LARGE SCALE GENOMIC DNA]</scope>
    <source>
        <strain evidence="1 2">DSM 21741</strain>
    </source>
</reference>
<dbReference type="Pfam" id="PF19827">
    <property type="entry name" value="DUF6308"/>
    <property type="match status" value="1"/>
</dbReference>
<proteinExistence type="predicted"/>
<name>A0A1H1ZNK0_9ACTN</name>
<keyword evidence="2" id="KW-1185">Reference proteome</keyword>
<dbReference type="STRING" id="546871.SAMN04488543_3903"/>
<sequence length="214" mass="23419">MTAVLTLPALLDTGSEERASTVLRRYYAPLSGHNAGYTGGAWDTFDPNGRREADADRFTADDLVSVALLGIEVKGRAVVEILGPQADVINRHLQAIPRDLDLVELRSIDRDGLPSAWELWKTLRGLPELGPTTASKLMARKRPRLIPIFDSVIKDHLMGGGDDLWIPLHAALRADGGALHHRLLDLRARAALPEDVSVLRVLDVLTWMEGSGRA</sequence>